<proteinExistence type="predicted"/>
<dbReference type="Proteomes" id="UP000005237">
    <property type="component" value="Unassembled WGS sequence"/>
</dbReference>
<reference evidence="1" key="2">
    <citation type="submission" date="2022-06" db="UniProtKB">
        <authorList>
            <consortium name="EnsemblMetazoa"/>
        </authorList>
    </citation>
    <scope>IDENTIFICATION</scope>
    <source>
        <strain evidence="1">DF5081</strain>
    </source>
</reference>
<dbReference type="EnsemblMetazoa" id="CJA39529.1">
    <property type="protein sequence ID" value="CJA39529.1"/>
    <property type="gene ID" value="WBGene00215376"/>
</dbReference>
<reference evidence="2" key="1">
    <citation type="submission" date="2010-08" db="EMBL/GenBank/DDBJ databases">
        <authorList>
            <consortium name="Caenorhabditis japonica Sequencing Consortium"/>
            <person name="Wilson R.K."/>
        </authorList>
    </citation>
    <scope>NUCLEOTIDE SEQUENCE [LARGE SCALE GENOMIC DNA]</scope>
    <source>
        <strain evidence="2">DF5081</strain>
    </source>
</reference>
<evidence type="ECO:0000313" key="2">
    <source>
        <dbReference type="Proteomes" id="UP000005237"/>
    </source>
</evidence>
<accession>A0A8R1IQD1</accession>
<organism evidence="1 2">
    <name type="scientific">Caenorhabditis japonica</name>
    <dbReference type="NCBI Taxonomy" id="281687"/>
    <lineage>
        <taxon>Eukaryota</taxon>
        <taxon>Metazoa</taxon>
        <taxon>Ecdysozoa</taxon>
        <taxon>Nematoda</taxon>
        <taxon>Chromadorea</taxon>
        <taxon>Rhabditida</taxon>
        <taxon>Rhabditina</taxon>
        <taxon>Rhabditomorpha</taxon>
        <taxon>Rhabditoidea</taxon>
        <taxon>Rhabditidae</taxon>
        <taxon>Peloderinae</taxon>
        <taxon>Caenorhabditis</taxon>
    </lineage>
</organism>
<sequence length="87" mass="9847">MKIPVTTFFALRRASTAVSTAENISVGPVALTSEFFDHIRYQVYGDSKKVDKIVVQVQTENELKPILVNRNVSTAFHCFNREFIALK</sequence>
<dbReference type="AlphaFoldDB" id="A0A8R1IQD1"/>
<keyword evidence="2" id="KW-1185">Reference proteome</keyword>
<protein>
    <submittedName>
        <fullName evidence="1">Uncharacterized protein</fullName>
    </submittedName>
</protein>
<name>A0A8R1IQD1_CAEJA</name>
<evidence type="ECO:0000313" key="1">
    <source>
        <dbReference type="EnsemblMetazoa" id="CJA39529.1"/>
    </source>
</evidence>